<sequence>MKPTMRGRRWLARVALAAAAGVVLVPAVFAGTRTFALLAVGIAGLALTAVAIWWGLSRRGLSRLLAALLVLVVPLWILVEYAAADLLWVVALACGLWLLALGAGRAAVTRYDEPDPMPEHPAPAFRHPVLIMNPRSGGGKVRRFALREKAESLGAEVLLLVWRGETDVAEMARKAAAEGADLLGVAGGDGTQALVADVAADLRLPFLVIPAGTRNHFALDLGLDRDDPATALDALRDGVELHVDMGRANGRPFVNNVSFGAYAEVVQSPSYRDGKTRTTLELLPDLLLGHKGARLTARAGGTTFSGPQALLVSNNAYGTGDIAGLGRRARMDGGELGCVGVRVTGAAHAAGLLRGRRAAGLTRATAATVVVEADEEWIPAGIDGEALRLRTPVHCELRPRALRVLVPRQRPGLRKARPPVDWRLVTALALATAHTPRRDPPH</sequence>
<dbReference type="InterPro" id="IPR001206">
    <property type="entry name" value="Diacylglycerol_kinase_cat_dom"/>
</dbReference>
<dbReference type="PROSITE" id="PS50146">
    <property type="entry name" value="DAGK"/>
    <property type="match status" value="1"/>
</dbReference>
<feature type="transmembrane region" description="Helical" evidence="1">
    <location>
        <begin position="64"/>
        <end position="82"/>
    </location>
</feature>
<feature type="transmembrane region" description="Helical" evidence="1">
    <location>
        <begin position="88"/>
        <end position="108"/>
    </location>
</feature>
<dbReference type="Pfam" id="PF00781">
    <property type="entry name" value="DAGK_cat"/>
    <property type="match status" value="1"/>
</dbReference>
<dbReference type="SUPFAM" id="SSF111331">
    <property type="entry name" value="NAD kinase/diacylglycerol kinase-like"/>
    <property type="match status" value="1"/>
</dbReference>
<dbReference type="InterPro" id="IPR017438">
    <property type="entry name" value="ATP-NAD_kinase_N"/>
</dbReference>
<organism evidence="3 4">
    <name type="scientific">Streptomyces silvensis</name>
    <dbReference type="NCBI Taxonomy" id="1765722"/>
    <lineage>
        <taxon>Bacteria</taxon>
        <taxon>Bacillati</taxon>
        <taxon>Actinomycetota</taxon>
        <taxon>Actinomycetes</taxon>
        <taxon>Kitasatosporales</taxon>
        <taxon>Streptomycetaceae</taxon>
        <taxon>Streptomyces</taxon>
    </lineage>
</organism>
<keyword evidence="3" id="KW-0418">Kinase</keyword>
<gene>
    <name evidence="3" type="ORF">AT728_25160</name>
</gene>
<feature type="transmembrane region" description="Helical" evidence="1">
    <location>
        <begin position="40"/>
        <end position="57"/>
    </location>
</feature>
<evidence type="ECO:0000313" key="3">
    <source>
        <dbReference type="EMBL" id="KUF18257.1"/>
    </source>
</evidence>
<dbReference type="Gene3D" id="3.40.50.10330">
    <property type="entry name" value="Probable inorganic polyphosphate/atp-NAD kinase, domain 1"/>
    <property type="match status" value="1"/>
</dbReference>
<dbReference type="OrthoDB" id="3208200at2"/>
<dbReference type="GO" id="GO:0016301">
    <property type="term" value="F:kinase activity"/>
    <property type="evidence" value="ECO:0007669"/>
    <property type="project" value="UniProtKB-KW"/>
</dbReference>
<keyword evidence="1" id="KW-1133">Transmembrane helix</keyword>
<comment type="caution">
    <text evidence="3">The sequence shown here is derived from an EMBL/GenBank/DDBJ whole genome shotgun (WGS) entry which is preliminary data.</text>
</comment>
<reference evidence="3 4" key="1">
    <citation type="submission" date="2015-12" db="EMBL/GenBank/DDBJ databases">
        <title>Draft genome sequence of Streptomyces silvensis ATCC 53525, a producer of novel hormone antagonists.</title>
        <authorList>
            <person name="Johnston C.W."/>
            <person name="Li Y."/>
            <person name="Magarvey N.A."/>
        </authorList>
    </citation>
    <scope>NUCLEOTIDE SEQUENCE [LARGE SCALE GENOMIC DNA]</scope>
    <source>
        <strain evidence="3 4">ATCC 53525</strain>
    </source>
</reference>
<evidence type="ECO:0000259" key="2">
    <source>
        <dbReference type="PROSITE" id="PS50146"/>
    </source>
</evidence>
<dbReference type="RefSeq" id="WP_058847629.1">
    <property type="nucleotide sequence ID" value="NZ_LOCL01000031.1"/>
</dbReference>
<accession>A0A0W7X691</accession>
<dbReference type="Proteomes" id="UP000054804">
    <property type="component" value="Unassembled WGS sequence"/>
</dbReference>
<name>A0A0W7X691_9ACTN</name>
<proteinExistence type="predicted"/>
<evidence type="ECO:0000313" key="4">
    <source>
        <dbReference type="Proteomes" id="UP000054804"/>
    </source>
</evidence>
<keyword evidence="1" id="KW-0812">Transmembrane</keyword>
<dbReference type="Gene3D" id="2.60.200.40">
    <property type="match status" value="1"/>
</dbReference>
<keyword evidence="1" id="KW-0472">Membrane</keyword>
<dbReference type="SMART" id="SM00046">
    <property type="entry name" value="DAGKc"/>
    <property type="match status" value="1"/>
</dbReference>
<keyword evidence="3" id="KW-0808">Transferase</keyword>
<feature type="domain" description="DAGKc" evidence="2">
    <location>
        <begin position="123"/>
        <end position="252"/>
    </location>
</feature>
<dbReference type="AlphaFoldDB" id="A0A0W7X691"/>
<dbReference type="STRING" id="1765722.AT728_25160"/>
<keyword evidence="4" id="KW-1185">Reference proteome</keyword>
<dbReference type="InterPro" id="IPR016064">
    <property type="entry name" value="NAD/diacylglycerol_kinase_sf"/>
</dbReference>
<protein>
    <submittedName>
        <fullName evidence="3">Diacylglycerol kinase</fullName>
    </submittedName>
</protein>
<dbReference type="EMBL" id="LOCL01000031">
    <property type="protein sequence ID" value="KUF18257.1"/>
    <property type="molecule type" value="Genomic_DNA"/>
</dbReference>
<evidence type="ECO:0000256" key="1">
    <source>
        <dbReference type="SAM" id="Phobius"/>
    </source>
</evidence>